<dbReference type="Proteomes" id="UP001054945">
    <property type="component" value="Unassembled WGS sequence"/>
</dbReference>
<protein>
    <submittedName>
        <fullName evidence="1">Uncharacterized protein</fullName>
    </submittedName>
</protein>
<proteinExistence type="predicted"/>
<evidence type="ECO:0000313" key="2">
    <source>
        <dbReference type="Proteomes" id="UP001054945"/>
    </source>
</evidence>
<evidence type="ECO:0000313" key="1">
    <source>
        <dbReference type="EMBL" id="GIY15053.1"/>
    </source>
</evidence>
<dbReference type="AlphaFoldDB" id="A0AAV4QYG0"/>
<name>A0AAV4QYG0_CAEEX</name>
<dbReference type="EMBL" id="BPLR01007186">
    <property type="protein sequence ID" value="GIY15053.1"/>
    <property type="molecule type" value="Genomic_DNA"/>
</dbReference>
<sequence length="110" mass="13084">MSLSVRSRFYFRMHRESEGKLVPFAVSFLKRSVVQFPVRKEISFIHSQSIRLSMRIRVSHLDLKINKFVFSKLLPFLFCSGGFFSTLNLRREAEFPYSAFERRKTKKTRA</sequence>
<comment type="caution">
    <text evidence="1">The sequence shown here is derived from an EMBL/GenBank/DDBJ whole genome shotgun (WGS) entry which is preliminary data.</text>
</comment>
<keyword evidence="2" id="KW-1185">Reference proteome</keyword>
<organism evidence="1 2">
    <name type="scientific">Caerostris extrusa</name>
    <name type="common">Bark spider</name>
    <name type="synonym">Caerostris bankana</name>
    <dbReference type="NCBI Taxonomy" id="172846"/>
    <lineage>
        <taxon>Eukaryota</taxon>
        <taxon>Metazoa</taxon>
        <taxon>Ecdysozoa</taxon>
        <taxon>Arthropoda</taxon>
        <taxon>Chelicerata</taxon>
        <taxon>Arachnida</taxon>
        <taxon>Araneae</taxon>
        <taxon>Araneomorphae</taxon>
        <taxon>Entelegynae</taxon>
        <taxon>Araneoidea</taxon>
        <taxon>Araneidae</taxon>
        <taxon>Caerostris</taxon>
    </lineage>
</organism>
<gene>
    <name evidence="1" type="ORF">CEXT_567721</name>
</gene>
<accession>A0AAV4QYG0</accession>
<reference evidence="1 2" key="1">
    <citation type="submission" date="2021-06" db="EMBL/GenBank/DDBJ databases">
        <title>Caerostris extrusa draft genome.</title>
        <authorList>
            <person name="Kono N."/>
            <person name="Arakawa K."/>
        </authorList>
    </citation>
    <scope>NUCLEOTIDE SEQUENCE [LARGE SCALE GENOMIC DNA]</scope>
</reference>